<feature type="region of interest" description="Disordered" evidence="3">
    <location>
        <begin position="299"/>
        <end position="395"/>
    </location>
</feature>
<feature type="compositionally biased region" description="Acidic residues" evidence="3">
    <location>
        <begin position="570"/>
        <end position="611"/>
    </location>
</feature>
<evidence type="ECO:0000259" key="5">
    <source>
        <dbReference type="Pfam" id="PF01847"/>
    </source>
</evidence>
<evidence type="ECO:0000256" key="2">
    <source>
        <dbReference type="ARBA" id="ARBA00023134"/>
    </source>
</evidence>
<dbReference type="OrthoDB" id="545062at2759"/>
<keyword evidence="7" id="KW-1185">Reference proteome</keyword>
<dbReference type="InterPro" id="IPR006689">
    <property type="entry name" value="Small_GTPase_ARF/SAR"/>
</dbReference>
<dbReference type="InterPro" id="IPR036208">
    <property type="entry name" value="VHL_sf"/>
</dbReference>
<feature type="region of interest" description="Disordered" evidence="3">
    <location>
        <begin position="486"/>
        <end position="507"/>
    </location>
</feature>
<accession>A0A2J8AKD6</accession>
<feature type="compositionally biased region" description="Low complexity" evidence="3">
    <location>
        <begin position="317"/>
        <end position="333"/>
    </location>
</feature>
<dbReference type="Proteomes" id="UP000236333">
    <property type="component" value="Unassembled WGS sequence"/>
</dbReference>
<evidence type="ECO:0000313" key="6">
    <source>
        <dbReference type="EMBL" id="PNH12970.1"/>
    </source>
</evidence>
<feature type="domain" description="von Hippel-Lindau disease tumour suppressor beta" evidence="5">
    <location>
        <begin position="179"/>
        <end position="256"/>
    </location>
</feature>
<keyword evidence="4" id="KW-0732">Signal</keyword>
<evidence type="ECO:0000256" key="3">
    <source>
        <dbReference type="SAM" id="MobiDB-lite"/>
    </source>
</evidence>
<gene>
    <name evidence="6" type="ORF">TSOC_000017</name>
</gene>
<keyword evidence="1" id="KW-0547">Nucleotide-binding</keyword>
<feature type="chain" id="PRO_5014410504" description="von Hippel-Lindau disease tumour suppressor beta domain-containing protein" evidence="4">
    <location>
        <begin position="32"/>
        <end position="620"/>
    </location>
</feature>
<reference evidence="6 7" key="1">
    <citation type="journal article" date="2017" name="Mol. Biol. Evol.">
        <title>The 4-celled Tetrabaena socialis nuclear genome reveals the essential components for genetic control of cell number at the origin of multicellularity in the volvocine lineage.</title>
        <authorList>
            <person name="Featherston J."/>
            <person name="Arakaki Y."/>
            <person name="Hanschen E.R."/>
            <person name="Ferris P.J."/>
            <person name="Michod R.E."/>
            <person name="Olson B.J.S.C."/>
            <person name="Nozaki H."/>
            <person name="Durand P.M."/>
        </authorList>
    </citation>
    <scope>NUCLEOTIDE SEQUENCE [LARGE SCALE GENOMIC DNA]</scope>
    <source>
        <strain evidence="6 7">NIES-571</strain>
    </source>
</reference>
<dbReference type="AlphaFoldDB" id="A0A2J8AKD6"/>
<dbReference type="SUPFAM" id="SSF52540">
    <property type="entry name" value="P-loop containing nucleoside triphosphate hydrolases"/>
    <property type="match status" value="1"/>
</dbReference>
<dbReference type="Gene3D" id="2.60.40.780">
    <property type="entry name" value="von Hippel-Lindau disease tumour suppressor, beta domain"/>
    <property type="match status" value="1"/>
</dbReference>
<evidence type="ECO:0000256" key="1">
    <source>
        <dbReference type="ARBA" id="ARBA00022741"/>
    </source>
</evidence>
<protein>
    <recommendedName>
        <fullName evidence="5">von Hippel-Lindau disease tumour suppressor beta domain-containing protein</fullName>
    </recommendedName>
</protein>
<feature type="signal peptide" evidence="4">
    <location>
        <begin position="1"/>
        <end position="31"/>
    </location>
</feature>
<organism evidence="6 7">
    <name type="scientific">Tetrabaena socialis</name>
    <dbReference type="NCBI Taxonomy" id="47790"/>
    <lineage>
        <taxon>Eukaryota</taxon>
        <taxon>Viridiplantae</taxon>
        <taxon>Chlorophyta</taxon>
        <taxon>core chlorophytes</taxon>
        <taxon>Chlorophyceae</taxon>
        <taxon>CS clade</taxon>
        <taxon>Chlamydomonadales</taxon>
        <taxon>Tetrabaenaceae</taxon>
        <taxon>Tetrabaena</taxon>
    </lineage>
</organism>
<dbReference type="GO" id="GO:0005525">
    <property type="term" value="F:GTP binding"/>
    <property type="evidence" value="ECO:0007669"/>
    <property type="project" value="UniProtKB-KW"/>
</dbReference>
<evidence type="ECO:0000256" key="4">
    <source>
        <dbReference type="SAM" id="SignalP"/>
    </source>
</evidence>
<proteinExistence type="predicted"/>
<sequence>MKAVRPHWRRQSGLTLLNGLLSGLQLSSSAGDPVTINVRRQQSSGIAIDTRRCSGIRIHSWDVGGSGRMWRQFHTGAAALVFVVDCNDRARVQPECASSRVKAVAMDAVRSPAVLNNAVSALACMAAWPLFEQTLRPCCCRRRAPDVQRMDEMGQNQSQANVADDVAVPRLRFDDGDLITSLNSRFKVNMCFTNRTNSEIEVNWINYTGEEVSYGMMQPGQAQLLYTYLSHPWVFRSMDHSVDELVINGKAVAWPSHVSPFADIVEAPLLQWSPATHATDYRQRTPAFAREVRALLQAYHAQRRPGSRRASGGGGTASRLGSNKSCCGSPGNSRARRSPPPSPRGGCFGGKLWHRPGQRASSPPEAPRRPSAHAGAAATASPASPRSPAAATDAPGPLGHLPYDLLLKIVQYMAPPLRVVQPITKDDMELMPPGVEPAHGPVACMAALLLGPLAPPAPVAGPQAWLAAAAAGAGGVEGPLAAGAAAGAPQELQGQGPGGGGGHAPWGVAAPQQVADIVRYTEAMAVANAAVARADAMARAQQAQAPELLAHIQAQYAAANAAGGAQWQQQEEDDGEQEEEDEELDEGEGEEGEGEDMGEAGAEGEEGEDMGEAGAEGEGW</sequence>
<keyword evidence="2" id="KW-0342">GTP-binding</keyword>
<name>A0A2J8AKD6_9CHLO</name>
<dbReference type="Pfam" id="PF00025">
    <property type="entry name" value="Arf"/>
    <property type="match status" value="1"/>
</dbReference>
<feature type="region of interest" description="Disordered" evidence="3">
    <location>
        <begin position="562"/>
        <end position="620"/>
    </location>
</feature>
<dbReference type="InterPro" id="IPR027417">
    <property type="entry name" value="P-loop_NTPase"/>
</dbReference>
<dbReference type="EMBL" id="PGGS01000001">
    <property type="protein sequence ID" value="PNH12970.1"/>
    <property type="molecule type" value="Genomic_DNA"/>
</dbReference>
<evidence type="ECO:0000313" key="7">
    <source>
        <dbReference type="Proteomes" id="UP000236333"/>
    </source>
</evidence>
<dbReference type="Gene3D" id="3.40.50.300">
    <property type="entry name" value="P-loop containing nucleotide triphosphate hydrolases"/>
    <property type="match status" value="1"/>
</dbReference>
<dbReference type="SUPFAM" id="SSF49468">
    <property type="entry name" value="VHL"/>
    <property type="match status" value="1"/>
</dbReference>
<comment type="caution">
    <text evidence="6">The sequence shown here is derived from an EMBL/GenBank/DDBJ whole genome shotgun (WGS) entry which is preliminary data.</text>
</comment>
<feature type="compositionally biased region" description="Low complexity" evidence="3">
    <location>
        <begin position="372"/>
        <end position="395"/>
    </location>
</feature>
<dbReference type="GO" id="GO:0003924">
    <property type="term" value="F:GTPase activity"/>
    <property type="evidence" value="ECO:0007669"/>
    <property type="project" value="InterPro"/>
</dbReference>
<dbReference type="InterPro" id="IPR024053">
    <property type="entry name" value="VHL_beta_dom"/>
</dbReference>
<dbReference type="Pfam" id="PF01847">
    <property type="entry name" value="VHL"/>
    <property type="match status" value="1"/>
</dbReference>
<feature type="compositionally biased region" description="Gly residues" evidence="3">
    <location>
        <begin position="495"/>
        <end position="504"/>
    </location>
</feature>
<dbReference type="InterPro" id="IPR037140">
    <property type="entry name" value="VHL_beta_dom_sf"/>
</dbReference>